<feature type="region of interest" description="Disordered" evidence="1">
    <location>
        <begin position="35"/>
        <end position="57"/>
    </location>
</feature>
<dbReference type="AlphaFoldDB" id="G2XQQ7"/>
<dbReference type="InParanoid" id="G2XQQ7"/>
<evidence type="ECO:0000256" key="1">
    <source>
        <dbReference type="SAM" id="MobiDB-lite"/>
    </source>
</evidence>
<dbReference type="HOGENOM" id="CLU_2996253_0_0_1"/>
<organism evidence="2 3">
    <name type="scientific">Botryotinia fuckeliana (strain T4)</name>
    <name type="common">Noble rot fungus</name>
    <name type="synonym">Botrytis cinerea</name>
    <dbReference type="NCBI Taxonomy" id="999810"/>
    <lineage>
        <taxon>Eukaryota</taxon>
        <taxon>Fungi</taxon>
        <taxon>Dikarya</taxon>
        <taxon>Ascomycota</taxon>
        <taxon>Pezizomycotina</taxon>
        <taxon>Leotiomycetes</taxon>
        <taxon>Helotiales</taxon>
        <taxon>Sclerotiniaceae</taxon>
        <taxon>Botrytis</taxon>
    </lineage>
</organism>
<sequence length="57" mass="6660">MHQYPFPISYCKKCVYVCMESSPIHPHHIYSINQSINQSATHTHERPNFHPPNKAVL</sequence>
<gene>
    <name evidence="2" type="ORF">BofuT4_uP068650.1</name>
</gene>
<protein>
    <submittedName>
        <fullName evidence="2">Uncharacterized protein</fullName>
    </submittedName>
</protein>
<reference evidence="3" key="1">
    <citation type="journal article" date="2011" name="PLoS Genet.">
        <title>Genomic analysis of the necrotrophic fungal pathogens Sclerotinia sclerotiorum and Botrytis cinerea.</title>
        <authorList>
            <person name="Amselem J."/>
            <person name="Cuomo C.A."/>
            <person name="van Kan J.A."/>
            <person name="Viaud M."/>
            <person name="Benito E.P."/>
            <person name="Couloux A."/>
            <person name="Coutinho P.M."/>
            <person name="de Vries R.P."/>
            <person name="Dyer P.S."/>
            <person name="Fillinger S."/>
            <person name="Fournier E."/>
            <person name="Gout L."/>
            <person name="Hahn M."/>
            <person name="Kohn L."/>
            <person name="Lapalu N."/>
            <person name="Plummer K.M."/>
            <person name="Pradier J.M."/>
            <person name="Quevillon E."/>
            <person name="Sharon A."/>
            <person name="Simon A."/>
            <person name="ten Have A."/>
            <person name="Tudzynski B."/>
            <person name="Tudzynski P."/>
            <person name="Wincker P."/>
            <person name="Andrew M."/>
            <person name="Anthouard V."/>
            <person name="Beever R.E."/>
            <person name="Beffa R."/>
            <person name="Benoit I."/>
            <person name="Bouzid O."/>
            <person name="Brault B."/>
            <person name="Chen Z."/>
            <person name="Choquer M."/>
            <person name="Collemare J."/>
            <person name="Cotton P."/>
            <person name="Danchin E.G."/>
            <person name="Da Silva C."/>
            <person name="Gautier A."/>
            <person name="Giraud C."/>
            <person name="Giraud T."/>
            <person name="Gonzalez C."/>
            <person name="Grossetete S."/>
            <person name="Guldener U."/>
            <person name="Henrissat B."/>
            <person name="Howlett B.J."/>
            <person name="Kodira C."/>
            <person name="Kretschmer M."/>
            <person name="Lappartient A."/>
            <person name="Leroch M."/>
            <person name="Levis C."/>
            <person name="Mauceli E."/>
            <person name="Neuveglise C."/>
            <person name="Oeser B."/>
            <person name="Pearson M."/>
            <person name="Poulain J."/>
            <person name="Poussereau N."/>
            <person name="Quesneville H."/>
            <person name="Rascle C."/>
            <person name="Schumacher J."/>
            <person name="Segurens B."/>
            <person name="Sexton A."/>
            <person name="Silva E."/>
            <person name="Sirven C."/>
            <person name="Soanes D.M."/>
            <person name="Talbot N.J."/>
            <person name="Templeton M."/>
            <person name="Yandava C."/>
            <person name="Yarden O."/>
            <person name="Zeng Q."/>
            <person name="Rollins J.A."/>
            <person name="Lebrun M.H."/>
            <person name="Dickman M."/>
        </authorList>
    </citation>
    <scope>NUCLEOTIDE SEQUENCE [LARGE SCALE GENOMIC DNA]</scope>
    <source>
        <strain evidence="3">T4</strain>
    </source>
</reference>
<name>G2XQQ7_BOTF4</name>
<evidence type="ECO:0000313" key="2">
    <source>
        <dbReference type="EMBL" id="CCD43025.1"/>
    </source>
</evidence>
<accession>G2XQQ7</accession>
<dbReference type="EMBL" id="FQ790252">
    <property type="protein sequence ID" value="CCD43025.1"/>
    <property type="molecule type" value="Genomic_DNA"/>
</dbReference>
<dbReference type="Proteomes" id="UP000008177">
    <property type="component" value="Unplaced contigs"/>
</dbReference>
<proteinExistence type="predicted"/>
<evidence type="ECO:0000313" key="3">
    <source>
        <dbReference type="Proteomes" id="UP000008177"/>
    </source>
</evidence>